<evidence type="ECO:0000313" key="2">
    <source>
        <dbReference type="Proteomes" id="UP000313359"/>
    </source>
</evidence>
<dbReference type="OrthoDB" id="2758524at2759"/>
<sequence length="566" mass="63644">MAPGSLLCPNYQFTLSAPSRDPNLLPVPAHESASRGHGKCPKWTLRLITVPIDVQRIIMSLLTGKDLSSLMQTCSYFLDIGLPELCLHIPKKPIRSPQHAISFYSFLRVGGWPCSRWPLIRALWLTFPMHWGLYSGSPTPCSYEAHMDALLGILRHCSHISRLHIDNWPSDYMGNMSQFLHAIPKSVEDLTIPLSPHMDGKHLSKLLRRPLRRLAFPVDQPDVYQIQNPHTSLVLQTLSPTLVEVDRLLLPRLDTPRGLKGGHRSAHVIASVRKLGVRMDEWNRGLVETLTAVFPNTTHFKLWPSPGLLLASHLSSTLDLRIGDETTPMREHNCAQWRMHLPAWGASLVSIWAAQLRDLYCLGVSRHVSCLSVPLCMQSEWSYILPTVLADMQPGFLELRLDGLRLGRHVQDSRVPPGLDDPGAPSVNRLAVHFVCAACHSSDTEVILNFIEQGWGAEMPLTHLLFRYRHTLREPIDFQVLVRDLPFPPDVARSISTTVSGRLARVAQAFPKLRWFGLDILGWGLKCWEVSVCPTAPKASVTLIETSEQSGRRVVHATQMDMFNNH</sequence>
<dbReference type="Proteomes" id="UP000313359">
    <property type="component" value="Unassembled WGS sequence"/>
</dbReference>
<gene>
    <name evidence="1" type="ORF">L227DRAFT_31440</name>
</gene>
<accession>A0A5C2SGI2</accession>
<evidence type="ECO:0008006" key="3">
    <source>
        <dbReference type="Google" id="ProtNLM"/>
    </source>
</evidence>
<protein>
    <recommendedName>
        <fullName evidence="3">F-box domain-containing protein</fullName>
    </recommendedName>
</protein>
<reference evidence="1" key="1">
    <citation type="journal article" date="2018" name="Genome Biol. Evol.">
        <title>Genomics and development of Lentinus tigrinus, a white-rot wood-decaying mushroom with dimorphic fruiting bodies.</title>
        <authorList>
            <person name="Wu B."/>
            <person name="Xu Z."/>
            <person name="Knudson A."/>
            <person name="Carlson A."/>
            <person name="Chen N."/>
            <person name="Kovaka S."/>
            <person name="LaButti K."/>
            <person name="Lipzen A."/>
            <person name="Pennachio C."/>
            <person name="Riley R."/>
            <person name="Schakwitz W."/>
            <person name="Umezawa K."/>
            <person name="Ohm R.A."/>
            <person name="Grigoriev I.V."/>
            <person name="Nagy L.G."/>
            <person name="Gibbons J."/>
            <person name="Hibbett D."/>
        </authorList>
    </citation>
    <scope>NUCLEOTIDE SEQUENCE [LARGE SCALE GENOMIC DNA]</scope>
    <source>
        <strain evidence="1">ALCF2SS1-6</strain>
    </source>
</reference>
<evidence type="ECO:0000313" key="1">
    <source>
        <dbReference type="EMBL" id="RPD62279.1"/>
    </source>
</evidence>
<name>A0A5C2SGI2_9APHY</name>
<keyword evidence="2" id="KW-1185">Reference proteome</keyword>
<proteinExistence type="predicted"/>
<organism evidence="1 2">
    <name type="scientific">Lentinus tigrinus ALCF2SS1-6</name>
    <dbReference type="NCBI Taxonomy" id="1328759"/>
    <lineage>
        <taxon>Eukaryota</taxon>
        <taxon>Fungi</taxon>
        <taxon>Dikarya</taxon>
        <taxon>Basidiomycota</taxon>
        <taxon>Agaricomycotina</taxon>
        <taxon>Agaricomycetes</taxon>
        <taxon>Polyporales</taxon>
        <taxon>Polyporaceae</taxon>
        <taxon>Lentinus</taxon>
    </lineage>
</organism>
<dbReference type="EMBL" id="ML122259">
    <property type="protein sequence ID" value="RPD62279.1"/>
    <property type="molecule type" value="Genomic_DNA"/>
</dbReference>
<dbReference type="AlphaFoldDB" id="A0A5C2SGI2"/>